<evidence type="ECO:0000256" key="5">
    <source>
        <dbReference type="ARBA" id="ARBA00023163"/>
    </source>
</evidence>
<name>A0A319DPG8_9EURO</name>
<feature type="domain" description="C2H2-type" evidence="9">
    <location>
        <begin position="26"/>
        <end position="48"/>
    </location>
</feature>
<keyword evidence="11" id="KW-1185">Reference proteome</keyword>
<dbReference type="CDD" id="cd00067">
    <property type="entry name" value="GAL4"/>
    <property type="match status" value="1"/>
</dbReference>
<dbReference type="AlphaFoldDB" id="A0A319DPG8"/>
<protein>
    <recommendedName>
        <fullName evidence="9">C2H2-type domain-containing protein</fullName>
    </recommendedName>
</protein>
<dbReference type="GO" id="GO:0000981">
    <property type="term" value="F:DNA-binding transcription factor activity, RNA polymerase II-specific"/>
    <property type="evidence" value="ECO:0007669"/>
    <property type="project" value="InterPro"/>
</dbReference>
<dbReference type="InterPro" id="IPR007219">
    <property type="entry name" value="XnlR_reg_dom"/>
</dbReference>
<keyword evidence="3" id="KW-0805">Transcription regulation</keyword>
<dbReference type="VEuPathDB" id="FungiDB:BO82DRAFT_96300"/>
<dbReference type="PANTHER" id="PTHR47660">
    <property type="entry name" value="TRANSCRIPTION FACTOR WITH C2H2 AND ZN(2)-CYS(6) DNA BINDING DOMAIN (EUROFUNG)-RELATED-RELATED"/>
    <property type="match status" value="1"/>
</dbReference>
<dbReference type="GO" id="GO:0008270">
    <property type="term" value="F:zinc ion binding"/>
    <property type="evidence" value="ECO:0007669"/>
    <property type="project" value="UniProtKB-KW"/>
</dbReference>
<accession>A0A319DPG8</accession>
<dbReference type="InterPro" id="IPR036236">
    <property type="entry name" value="Znf_C2H2_sf"/>
</dbReference>
<evidence type="ECO:0000256" key="1">
    <source>
        <dbReference type="ARBA" id="ARBA00022723"/>
    </source>
</evidence>
<dbReference type="OrthoDB" id="654211at2759"/>
<evidence type="ECO:0000256" key="7">
    <source>
        <dbReference type="PROSITE-ProRule" id="PRU00042"/>
    </source>
</evidence>
<evidence type="ECO:0000313" key="10">
    <source>
        <dbReference type="EMBL" id="PYH81182.1"/>
    </source>
</evidence>
<dbReference type="CDD" id="cd12148">
    <property type="entry name" value="fungal_TF_MHR"/>
    <property type="match status" value="1"/>
</dbReference>
<evidence type="ECO:0000313" key="11">
    <source>
        <dbReference type="Proteomes" id="UP000248340"/>
    </source>
</evidence>
<organism evidence="10 11">
    <name type="scientific">Aspergillus uvarum CBS 121591</name>
    <dbReference type="NCBI Taxonomy" id="1448315"/>
    <lineage>
        <taxon>Eukaryota</taxon>
        <taxon>Fungi</taxon>
        <taxon>Dikarya</taxon>
        <taxon>Ascomycota</taxon>
        <taxon>Pezizomycotina</taxon>
        <taxon>Eurotiomycetes</taxon>
        <taxon>Eurotiomycetidae</taxon>
        <taxon>Eurotiales</taxon>
        <taxon>Aspergillaceae</taxon>
        <taxon>Aspergillus</taxon>
        <taxon>Aspergillus subgen. Circumdati</taxon>
    </lineage>
</organism>
<keyword evidence="6" id="KW-0539">Nucleus</keyword>
<dbReference type="GO" id="GO:0003677">
    <property type="term" value="F:DNA binding"/>
    <property type="evidence" value="ECO:0007669"/>
    <property type="project" value="UniProtKB-KW"/>
</dbReference>
<gene>
    <name evidence="10" type="ORF">BO82DRAFT_96300</name>
</gene>
<dbReference type="InterPro" id="IPR036864">
    <property type="entry name" value="Zn2-C6_fun-type_DNA-bd_sf"/>
</dbReference>
<keyword evidence="7" id="KW-0863">Zinc-finger</keyword>
<dbReference type="GeneID" id="37144442"/>
<feature type="region of interest" description="Disordered" evidence="8">
    <location>
        <begin position="134"/>
        <end position="157"/>
    </location>
</feature>
<dbReference type="PROSITE" id="PS50157">
    <property type="entry name" value="ZINC_FINGER_C2H2_2"/>
    <property type="match status" value="1"/>
</dbReference>
<dbReference type="GO" id="GO:0009893">
    <property type="term" value="P:positive regulation of metabolic process"/>
    <property type="evidence" value="ECO:0007669"/>
    <property type="project" value="UniProtKB-ARBA"/>
</dbReference>
<dbReference type="InterPro" id="IPR001138">
    <property type="entry name" value="Zn2Cys6_DnaBD"/>
</dbReference>
<dbReference type="Pfam" id="PF00096">
    <property type="entry name" value="zf-C2H2"/>
    <property type="match status" value="2"/>
</dbReference>
<proteinExistence type="predicted"/>
<evidence type="ECO:0000259" key="9">
    <source>
        <dbReference type="PROSITE" id="PS50157"/>
    </source>
</evidence>
<dbReference type="Pfam" id="PF04082">
    <property type="entry name" value="Fungal_trans"/>
    <property type="match status" value="1"/>
</dbReference>
<evidence type="ECO:0000256" key="2">
    <source>
        <dbReference type="ARBA" id="ARBA00022833"/>
    </source>
</evidence>
<dbReference type="InterPro" id="IPR013087">
    <property type="entry name" value="Znf_C2H2_type"/>
</dbReference>
<keyword evidence="1" id="KW-0479">Metal-binding</keyword>
<evidence type="ECO:0000256" key="4">
    <source>
        <dbReference type="ARBA" id="ARBA00023125"/>
    </source>
</evidence>
<keyword evidence="2" id="KW-0862">Zinc</keyword>
<evidence type="ECO:0000256" key="3">
    <source>
        <dbReference type="ARBA" id="ARBA00023015"/>
    </source>
</evidence>
<dbReference type="Gene3D" id="3.30.160.60">
    <property type="entry name" value="Classic Zinc Finger"/>
    <property type="match status" value="1"/>
</dbReference>
<evidence type="ECO:0000256" key="6">
    <source>
        <dbReference type="ARBA" id="ARBA00023242"/>
    </source>
</evidence>
<dbReference type="RefSeq" id="XP_025491382.1">
    <property type="nucleotide sequence ID" value="XM_025641700.1"/>
</dbReference>
<sequence length="645" mass="72466">MSSKGIREPSNLNSLSLSTRDAQTTVACSICNKVFTTKSHLRRHEASHVPVAKLTCNHCGGVYRRRDVLRRHLRTCKKGGDWQPPDHGKPGRKRKACNACATARSFCDGDCPCEACLQRGFVCSFARTHQQSHKSISPNRLPSQQLPGSLATPSPATPISQSVKLSIPFLLHYTDVENESRYESLRLLSQCNPADSRSGCCVVNHQSHHPPIITESWESLFKSFINTATLDTACSLHAAPGDRFDLRELENTSSKILSLLANRQYLSEERLMDIDRAKQLFSPPNIAKFLEAFFDNAFHNHFINPATFRLSKASTLLILTMVLLGAVYTSPYNGSDLEMYSSITEHLIFSGPSFQQLIHPGINALNDARTLETIQAAMLVVTLQAYKHDPDSIRRVRLQRLPALFSAIRMLNLNQITNDCIPNVSGRDAYLLREGLVRVMAGIYLLDCYCVIFFRYPTQLRIEEVLFAIPERDDLFNARDATEFEQLAAVPSEPGRKPRRVRSVLRDLMRAEGRDPHREDYLPSTVLGSFLVLSALQCVLFDLLAVHALTDEPGIFNAVERGLDRWKAHWDDLSRGASDSPSTKRAGFIIHAVEYWWVAKALVRHPSVAVPEYTTTTTTTNSSSSSHDDHHDSFRRLVDRLTMSH</sequence>
<reference evidence="10 11" key="1">
    <citation type="submission" date="2016-12" db="EMBL/GenBank/DDBJ databases">
        <title>The genomes of Aspergillus section Nigri reveals drivers in fungal speciation.</title>
        <authorList>
            <consortium name="DOE Joint Genome Institute"/>
            <person name="Vesth T.C."/>
            <person name="Nybo J."/>
            <person name="Theobald S."/>
            <person name="Brandl J."/>
            <person name="Frisvad J.C."/>
            <person name="Nielsen K.F."/>
            <person name="Lyhne E.K."/>
            <person name="Kogle M.E."/>
            <person name="Kuo A."/>
            <person name="Riley R."/>
            <person name="Clum A."/>
            <person name="Nolan M."/>
            <person name="Lipzen A."/>
            <person name="Salamov A."/>
            <person name="Henrissat B."/>
            <person name="Wiebenga A."/>
            <person name="De Vries R.P."/>
            <person name="Grigoriev I.V."/>
            <person name="Mortensen U.H."/>
            <person name="Andersen M.R."/>
            <person name="Baker S.E."/>
        </authorList>
    </citation>
    <scope>NUCLEOTIDE SEQUENCE [LARGE SCALE GENOMIC DNA]</scope>
    <source>
        <strain evidence="10 11">CBS 121591</strain>
    </source>
</reference>
<dbReference type="SUPFAM" id="SSF57701">
    <property type="entry name" value="Zn2/Cys6 DNA-binding domain"/>
    <property type="match status" value="1"/>
</dbReference>
<keyword evidence="4" id="KW-0238">DNA-binding</keyword>
<dbReference type="SUPFAM" id="SSF57667">
    <property type="entry name" value="beta-beta-alpha zinc fingers"/>
    <property type="match status" value="1"/>
</dbReference>
<dbReference type="Proteomes" id="UP000248340">
    <property type="component" value="Unassembled WGS sequence"/>
</dbReference>
<keyword evidence="5" id="KW-0804">Transcription</keyword>
<dbReference type="SMART" id="SM00355">
    <property type="entry name" value="ZnF_C2H2"/>
    <property type="match status" value="2"/>
</dbReference>
<dbReference type="PROSITE" id="PS00028">
    <property type="entry name" value="ZINC_FINGER_C2H2_1"/>
    <property type="match status" value="1"/>
</dbReference>
<evidence type="ECO:0000256" key="8">
    <source>
        <dbReference type="SAM" id="MobiDB-lite"/>
    </source>
</evidence>
<dbReference type="EMBL" id="KZ821704">
    <property type="protein sequence ID" value="PYH81182.1"/>
    <property type="molecule type" value="Genomic_DNA"/>
</dbReference>
<dbReference type="STRING" id="1448315.A0A319DPG8"/>
<dbReference type="GO" id="GO:0006351">
    <property type="term" value="P:DNA-templated transcription"/>
    <property type="evidence" value="ECO:0007669"/>
    <property type="project" value="InterPro"/>
</dbReference>